<keyword evidence="2" id="KW-0645">Protease</keyword>
<dbReference type="Proteomes" id="UP000051679">
    <property type="component" value="Unassembled WGS sequence"/>
</dbReference>
<evidence type="ECO:0000256" key="4">
    <source>
        <dbReference type="ARBA" id="ARBA00022801"/>
    </source>
</evidence>
<dbReference type="Pfam" id="PF04002">
    <property type="entry name" value="RadC"/>
    <property type="match status" value="1"/>
</dbReference>
<dbReference type="PROSITE" id="PS01302">
    <property type="entry name" value="UPF0758"/>
    <property type="match status" value="1"/>
</dbReference>
<dbReference type="InterPro" id="IPR020891">
    <property type="entry name" value="UPF0758_CS"/>
</dbReference>
<comment type="caution">
    <text evidence="9">The sequence shown here is derived from an EMBL/GenBank/DDBJ whole genome shotgun (WGS) entry which is preliminary data.</text>
</comment>
<evidence type="ECO:0000256" key="3">
    <source>
        <dbReference type="ARBA" id="ARBA00022723"/>
    </source>
</evidence>
<dbReference type="STRING" id="1291052.FC18_GL001860"/>
<dbReference type="RefSeq" id="WP_054679862.1">
    <property type="nucleotide sequence ID" value="NZ_AYYO01000041.1"/>
</dbReference>
<evidence type="ECO:0000256" key="1">
    <source>
        <dbReference type="ARBA" id="ARBA00010243"/>
    </source>
</evidence>
<name>A0A0R1ZIR6_9LACO</name>
<dbReference type="PROSITE" id="PS50249">
    <property type="entry name" value="MPN"/>
    <property type="match status" value="1"/>
</dbReference>
<dbReference type="SUPFAM" id="SSF102712">
    <property type="entry name" value="JAB1/MPN domain"/>
    <property type="match status" value="1"/>
</dbReference>
<dbReference type="PANTHER" id="PTHR30471">
    <property type="entry name" value="DNA REPAIR PROTEIN RADC"/>
    <property type="match status" value="1"/>
</dbReference>
<accession>A0A0R1ZIR6</accession>
<dbReference type="PATRIC" id="fig|1291052.5.peg.1920"/>
<evidence type="ECO:0000313" key="10">
    <source>
        <dbReference type="Proteomes" id="UP000051679"/>
    </source>
</evidence>
<evidence type="ECO:0000256" key="5">
    <source>
        <dbReference type="ARBA" id="ARBA00022833"/>
    </source>
</evidence>
<keyword evidence="3" id="KW-0479">Metal-binding</keyword>
<dbReference type="CDD" id="cd08071">
    <property type="entry name" value="MPN_DUF2466"/>
    <property type="match status" value="1"/>
</dbReference>
<organism evidence="9 10">
    <name type="scientific">Lacticaseibacillus sharpeae JCM 1186 = DSM 20505</name>
    <dbReference type="NCBI Taxonomy" id="1291052"/>
    <lineage>
        <taxon>Bacteria</taxon>
        <taxon>Bacillati</taxon>
        <taxon>Bacillota</taxon>
        <taxon>Bacilli</taxon>
        <taxon>Lactobacillales</taxon>
        <taxon>Lactobacillaceae</taxon>
        <taxon>Lacticaseibacillus</taxon>
    </lineage>
</organism>
<evidence type="ECO:0000259" key="8">
    <source>
        <dbReference type="PROSITE" id="PS50249"/>
    </source>
</evidence>
<dbReference type="GO" id="GO:0006508">
    <property type="term" value="P:proteolysis"/>
    <property type="evidence" value="ECO:0007669"/>
    <property type="project" value="UniProtKB-KW"/>
</dbReference>
<evidence type="ECO:0000313" key="9">
    <source>
        <dbReference type="EMBL" id="KRM54897.1"/>
    </source>
</evidence>
<reference evidence="9 10" key="1">
    <citation type="journal article" date="2015" name="Genome Announc.">
        <title>Expanding the biotechnology potential of lactobacilli through comparative genomics of 213 strains and associated genera.</title>
        <authorList>
            <person name="Sun Z."/>
            <person name="Harris H.M."/>
            <person name="McCann A."/>
            <person name="Guo C."/>
            <person name="Argimon S."/>
            <person name="Zhang W."/>
            <person name="Yang X."/>
            <person name="Jeffery I.B."/>
            <person name="Cooney J.C."/>
            <person name="Kagawa T.F."/>
            <person name="Liu W."/>
            <person name="Song Y."/>
            <person name="Salvetti E."/>
            <person name="Wrobel A."/>
            <person name="Rasinkangas P."/>
            <person name="Parkhill J."/>
            <person name="Rea M.C."/>
            <person name="O'Sullivan O."/>
            <person name="Ritari J."/>
            <person name="Douillard F.P."/>
            <person name="Paul Ross R."/>
            <person name="Yang R."/>
            <person name="Briner A.E."/>
            <person name="Felis G.E."/>
            <person name="de Vos W.M."/>
            <person name="Barrangou R."/>
            <person name="Klaenhammer T.R."/>
            <person name="Caufield P.W."/>
            <person name="Cui Y."/>
            <person name="Zhang H."/>
            <person name="O'Toole P.W."/>
        </authorList>
    </citation>
    <scope>NUCLEOTIDE SEQUENCE [LARGE SCALE GENOMIC DNA]</scope>
    <source>
        <strain evidence="9 10">DSM 20505</strain>
    </source>
</reference>
<dbReference type="GO" id="GO:0008237">
    <property type="term" value="F:metallopeptidase activity"/>
    <property type="evidence" value="ECO:0007669"/>
    <property type="project" value="UniProtKB-KW"/>
</dbReference>
<dbReference type="PANTHER" id="PTHR30471:SF3">
    <property type="entry name" value="UPF0758 PROTEIN YEES-RELATED"/>
    <property type="match status" value="1"/>
</dbReference>
<dbReference type="NCBIfam" id="TIGR00608">
    <property type="entry name" value="radc"/>
    <property type="match status" value="1"/>
</dbReference>
<keyword evidence="10" id="KW-1185">Reference proteome</keyword>
<comment type="similarity">
    <text evidence="1 7">Belongs to the UPF0758 family.</text>
</comment>
<evidence type="ECO:0000256" key="2">
    <source>
        <dbReference type="ARBA" id="ARBA00022670"/>
    </source>
</evidence>
<dbReference type="InterPro" id="IPR001405">
    <property type="entry name" value="UPF0758"/>
</dbReference>
<gene>
    <name evidence="9" type="ORF">FC18_GL001860</name>
</gene>
<dbReference type="AlphaFoldDB" id="A0A0R1ZIR6"/>
<dbReference type="InterPro" id="IPR025657">
    <property type="entry name" value="RadC_JAB"/>
</dbReference>
<keyword evidence="5" id="KW-0862">Zinc</keyword>
<dbReference type="InterPro" id="IPR037518">
    <property type="entry name" value="MPN"/>
</dbReference>
<dbReference type="EMBL" id="AYYO01000041">
    <property type="protein sequence ID" value="KRM54897.1"/>
    <property type="molecule type" value="Genomic_DNA"/>
</dbReference>
<protein>
    <recommendedName>
        <fullName evidence="8">MPN domain-containing protein</fullName>
    </recommendedName>
</protein>
<evidence type="ECO:0000256" key="7">
    <source>
        <dbReference type="RuleBase" id="RU003797"/>
    </source>
</evidence>
<keyword evidence="4" id="KW-0378">Hydrolase</keyword>
<evidence type="ECO:0000256" key="6">
    <source>
        <dbReference type="ARBA" id="ARBA00023049"/>
    </source>
</evidence>
<dbReference type="GO" id="GO:0046872">
    <property type="term" value="F:metal ion binding"/>
    <property type="evidence" value="ECO:0007669"/>
    <property type="project" value="UniProtKB-KW"/>
</dbReference>
<feature type="domain" description="MPN" evidence="8">
    <location>
        <begin position="92"/>
        <end position="214"/>
    </location>
</feature>
<keyword evidence="6" id="KW-0482">Metalloprotease</keyword>
<dbReference type="OrthoDB" id="9804482at2"/>
<sequence>MTNINIDELPRVNVTDVTRELVTRLFGAANLTDQIAVNSICVRYPHMAGLAVADEDELAALNGVGPERARLLIAAVDAGEYAVRNLTFAQNQVVSSDQLGELLVRRMSGLIQEQMLVFFLNVKNEIIEEQTMFKGSIESSVTDQRVILRRALLLGSSRLIIAHNHPSGSLHPSAEDEEATSHLFAAGQIVGVNLLDHIIVGRDDYLSFREEGEL</sequence>
<proteinExistence type="inferred from homology"/>
<dbReference type="Gene3D" id="3.40.140.10">
    <property type="entry name" value="Cytidine Deaminase, domain 2"/>
    <property type="match status" value="1"/>
</dbReference>